<dbReference type="RefSeq" id="WP_264845537.1">
    <property type="nucleotide sequence ID" value="NZ_BPMA01000012.1"/>
</dbReference>
<dbReference type="Gene3D" id="3.40.50.2000">
    <property type="entry name" value="Glycogen Phosphorylase B"/>
    <property type="match status" value="2"/>
</dbReference>
<sequence>MKKILIITYYWAPAGGPGVQRWLKFVKYLRNFGIEPIVYAPKNPHYPMIDSEIGNDIPSDITIIKRSIIEPYAIAALFSKEKTQKISSGIIPTKRMSWLEKCMLWVRGNLFIPDARVLWVRPSILFLEKYIIENQINTIITTAPPHSVHLIGLGLKEKMKNIRWIADFRDPWTNIGYHSSLFLTQKSAQKHLKLEQKVLQTADNIIVTSFSTQKEFQQKTDKPITVITNGYDDYQQVSISLSDKFLLSHIGSLLTERNPKILWQVLGDLVTENYEFANNFQLCLAGRVSDEVLADLNKNGLTPFLDIKGYISHNQVLTLQRQSQVLLLLEINHPNTEGIIPGKLFEYMISGRPILAMGYKNWDAGEIIRQTNTGKVLPYDDYNAIKDCLLVYYDLYKERKLQISHPIGLSIYHRRNLTQKLAEIIKKEV</sequence>
<protein>
    <submittedName>
        <fullName evidence="1">Glycosyl transferase family 1</fullName>
    </submittedName>
</protein>
<dbReference type="AlphaFoldDB" id="A0AAV5AYM9"/>
<dbReference type="SUPFAM" id="SSF53756">
    <property type="entry name" value="UDP-Glycosyltransferase/glycogen phosphorylase"/>
    <property type="match status" value="1"/>
</dbReference>
<dbReference type="Proteomes" id="UP001208692">
    <property type="component" value="Unassembled WGS sequence"/>
</dbReference>
<gene>
    <name evidence="1" type="ORF">RCZ15_17560</name>
    <name evidence="2" type="ORF">RCZ16_02540</name>
</gene>
<reference evidence="1 4" key="1">
    <citation type="submission" date="2021-11" db="EMBL/GenBank/DDBJ databases">
        <title>Draft genome sequence of Capnocytophaga sp. strain KC07075 isolated from cat oral cavity.</title>
        <authorList>
            <person name="Suzuki M."/>
            <person name="Imaoka K."/>
            <person name="Kimura M."/>
            <person name="Morikawa S."/>
            <person name="Maeda K."/>
        </authorList>
    </citation>
    <scope>NUCLEOTIDE SEQUENCE</scope>
    <source>
        <strain evidence="1">KC07075</strain>
        <strain evidence="2 4">KC07079</strain>
    </source>
</reference>
<evidence type="ECO:0000313" key="1">
    <source>
        <dbReference type="EMBL" id="GJM50783.1"/>
    </source>
</evidence>
<accession>A0AAV5AYM9</accession>
<evidence type="ECO:0000313" key="3">
    <source>
        <dbReference type="Proteomes" id="UP001207736"/>
    </source>
</evidence>
<keyword evidence="4" id="KW-1185">Reference proteome</keyword>
<comment type="caution">
    <text evidence="1">The sequence shown here is derived from an EMBL/GenBank/DDBJ whole genome shotgun (WGS) entry which is preliminary data.</text>
</comment>
<dbReference type="Proteomes" id="UP001207736">
    <property type="component" value="Unassembled WGS sequence"/>
</dbReference>
<proteinExistence type="predicted"/>
<dbReference type="EMBL" id="BQKB01000007">
    <property type="protein sequence ID" value="GJM51936.1"/>
    <property type="molecule type" value="Genomic_DNA"/>
</dbReference>
<dbReference type="GO" id="GO:0016740">
    <property type="term" value="F:transferase activity"/>
    <property type="evidence" value="ECO:0007669"/>
    <property type="project" value="UniProtKB-KW"/>
</dbReference>
<evidence type="ECO:0000313" key="4">
    <source>
        <dbReference type="Proteomes" id="UP001208692"/>
    </source>
</evidence>
<dbReference type="EMBL" id="BQKA01000033">
    <property type="protein sequence ID" value="GJM50783.1"/>
    <property type="molecule type" value="Genomic_DNA"/>
</dbReference>
<keyword evidence="1" id="KW-0808">Transferase</keyword>
<evidence type="ECO:0000313" key="2">
    <source>
        <dbReference type="EMBL" id="GJM51936.1"/>
    </source>
</evidence>
<name>A0AAV5AYM9_9FLAO</name>
<organism evidence="1 3">
    <name type="scientific">Capnocytophaga catalasegens</name>
    <dbReference type="NCBI Taxonomy" id="1004260"/>
    <lineage>
        <taxon>Bacteria</taxon>
        <taxon>Pseudomonadati</taxon>
        <taxon>Bacteroidota</taxon>
        <taxon>Flavobacteriia</taxon>
        <taxon>Flavobacteriales</taxon>
        <taxon>Flavobacteriaceae</taxon>
        <taxon>Capnocytophaga</taxon>
    </lineage>
</organism>
<dbReference type="Pfam" id="PF13692">
    <property type="entry name" value="Glyco_trans_1_4"/>
    <property type="match status" value="1"/>
</dbReference>